<dbReference type="NCBIfam" id="NF002083">
    <property type="entry name" value="PRK00913.3-5"/>
    <property type="match status" value="1"/>
</dbReference>
<feature type="binding site" evidence="8">
    <location>
        <position position="266"/>
    </location>
    <ligand>
        <name>Mn(2+)</name>
        <dbReference type="ChEBI" id="CHEBI:29035"/>
        <label>1</label>
    </ligand>
</feature>
<reference evidence="10" key="1">
    <citation type="submission" date="2020-12" db="EMBL/GenBank/DDBJ databases">
        <title>Geomonas sp. Red875, isolated from river sediment.</title>
        <authorList>
            <person name="Xu Z."/>
            <person name="Zhang Z."/>
            <person name="Masuda Y."/>
            <person name="Itoh H."/>
            <person name="Senoo K."/>
        </authorList>
    </citation>
    <scope>NUCLEOTIDE SEQUENCE</scope>
    <source>
        <strain evidence="10">Red875</strain>
    </source>
</reference>
<dbReference type="CDD" id="cd00433">
    <property type="entry name" value="Peptidase_M17"/>
    <property type="match status" value="1"/>
</dbReference>
<keyword evidence="11" id="KW-1185">Reference proteome</keyword>
<evidence type="ECO:0000256" key="8">
    <source>
        <dbReference type="HAMAP-Rule" id="MF_00181"/>
    </source>
</evidence>
<evidence type="ECO:0000313" key="10">
    <source>
        <dbReference type="EMBL" id="MBJ6724584.1"/>
    </source>
</evidence>
<dbReference type="InterPro" id="IPR008283">
    <property type="entry name" value="Peptidase_M17_N"/>
</dbReference>
<comment type="function">
    <text evidence="8">Presumably involved in the processing and regular turnover of intracellular proteins. Catalyzes the removal of unsubstituted N-terminal amino acids from various peptides.</text>
</comment>
<dbReference type="SUPFAM" id="SSF52949">
    <property type="entry name" value="Macro domain-like"/>
    <property type="match status" value="1"/>
</dbReference>
<evidence type="ECO:0000256" key="5">
    <source>
        <dbReference type="ARBA" id="ARBA00022670"/>
    </source>
</evidence>
<name>A0A8J7JEN8_9BACT</name>
<keyword evidence="6 8" id="KW-0378">Hydrolase</keyword>
<gene>
    <name evidence="8" type="primary">pepA</name>
    <name evidence="10" type="ORF">JFN93_07690</name>
</gene>
<proteinExistence type="inferred from homology"/>
<dbReference type="EMBL" id="JAEMHM010000005">
    <property type="protein sequence ID" value="MBJ6724584.1"/>
    <property type="molecule type" value="Genomic_DNA"/>
</dbReference>
<feature type="binding site" evidence="8">
    <location>
        <position position="345"/>
    </location>
    <ligand>
        <name>Mn(2+)</name>
        <dbReference type="ChEBI" id="CHEBI:29035"/>
        <label>1</label>
    </ligand>
</feature>
<organism evidence="10 11">
    <name type="scientific">Geomesophilobacter sediminis</name>
    <dbReference type="NCBI Taxonomy" id="2798584"/>
    <lineage>
        <taxon>Bacteria</taxon>
        <taxon>Pseudomonadati</taxon>
        <taxon>Thermodesulfobacteriota</taxon>
        <taxon>Desulfuromonadia</taxon>
        <taxon>Geobacterales</taxon>
        <taxon>Geobacteraceae</taxon>
        <taxon>Geomesophilobacter</taxon>
    </lineage>
</organism>
<evidence type="ECO:0000256" key="7">
    <source>
        <dbReference type="ARBA" id="ARBA00023211"/>
    </source>
</evidence>
<feature type="binding site" evidence="8">
    <location>
        <position position="345"/>
    </location>
    <ligand>
        <name>Mn(2+)</name>
        <dbReference type="ChEBI" id="CHEBI:29035"/>
        <label>2</label>
    </ligand>
</feature>
<dbReference type="PANTHER" id="PTHR11963:SF23">
    <property type="entry name" value="CYTOSOL AMINOPEPTIDASE"/>
    <property type="match status" value="1"/>
</dbReference>
<keyword evidence="7 8" id="KW-0464">Manganese</keyword>
<dbReference type="InterPro" id="IPR011356">
    <property type="entry name" value="Leucine_aapep/pepB"/>
</dbReference>
<comment type="cofactor">
    <cofactor evidence="8">
        <name>Mn(2+)</name>
        <dbReference type="ChEBI" id="CHEBI:29035"/>
    </cofactor>
    <text evidence="8">Binds 2 manganese ions per subunit.</text>
</comment>
<feature type="active site" evidence="8">
    <location>
        <position position="347"/>
    </location>
</feature>
<dbReference type="Proteomes" id="UP000636888">
    <property type="component" value="Unassembled WGS sequence"/>
</dbReference>
<comment type="similarity">
    <text evidence="3 8">Belongs to the peptidase M17 family.</text>
</comment>
<dbReference type="PRINTS" id="PR00481">
    <property type="entry name" value="LAMNOPPTDASE"/>
</dbReference>
<dbReference type="GO" id="GO:0006508">
    <property type="term" value="P:proteolysis"/>
    <property type="evidence" value="ECO:0007669"/>
    <property type="project" value="UniProtKB-KW"/>
</dbReference>
<dbReference type="Pfam" id="PF02789">
    <property type="entry name" value="Peptidase_M17_N"/>
    <property type="match status" value="1"/>
</dbReference>
<dbReference type="NCBIfam" id="NF002074">
    <property type="entry name" value="PRK00913.1-4"/>
    <property type="match status" value="1"/>
</dbReference>
<accession>A0A8J7JEN8</accession>
<feature type="binding site" evidence="8">
    <location>
        <position position="284"/>
    </location>
    <ligand>
        <name>Mn(2+)</name>
        <dbReference type="ChEBI" id="CHEBI:29035"/>
        <label>2</label>
    </ligand>
</feature>
<dbReference type="InterPro" id="IPR023042">
    <property type="entry name" value="Peptidase_M17_leu_NH2_pept"/>
</dbReference>
<dbReference type="InterPro" id="IPR000819">
    <property type="entry name" value="Peptidase_M17_C"/>
</dbReference>
<dbReference type="AlphaFoldDB" id="A0A8J7JEN8"/>
<sequence>MKIALTCTTALDHPTPALVIGCFEDEKNELFAACDARLEGCLQRLADNREFSGKLKTARLIHTLGKLPAERLLLVGLGKKGELDDERLRQAAGNAAAALRGARVATFASALHLAAGTPGAVEACCTGFLLGSYSFEAYKTKDREERFAFDGMTLLFPDHAPLDAAQETVYRAEIVSQGVALARDLVSHPGNVVTPGYLARTASELAARRGVSCRVLEVGELEKLGMNALLAVGKGSVEPPRLIVLEYRGGGAARPTVLVGKGVTFDSGGISIKPGPGMEEMKTDMAGAAAVLGTLDAVAALKLPVNLVGIIPTVENMPSGTAYKPGDVITSMSGTTIEITNTDAEGRMILCDALHYAVSTFNPAAVIDLATLTGACVVALGHEATAVMSVDPALVEALKKASELSGERIWELPLWDDYGEGMKSDIADLKNAGGRDGGAILAGWFLKQFVGSTPWAHLDIAGTAWTGKARPYAPKGATGVGVRLLIEYLRRGGEKAA</sequence>
<evidence type="ECO:0000259" key="9">
    <source>
        <dbReference type="PROSITE" id="PS00631"/>
    </source>
</evidence>
<feature type="domain" description="Cytosol aminopeptidase" evidence="9">
    <location>
        <begin position="341"/>
        <end position="348"/>
    </location>
</feature>
<keyword evidence="8" id="KW-0963">Cytoplasm</keyword>
<feature type="binding site" evidence="8">
    <location>
        <position position="261"/>
    </location>
    <ligand>
        <name>Mn(2+)</name>
        <dbReference type="ChEBI" id="CHEBI:29035"/>
        <label>2</label>
    </ligand>
</feature>
<dbReference type="RefSeq" id="WP_199383423.1">
    <property type="nucleotide sequence ID" value="NZ_JAEMHM010000005.1"/>
</dbReference>
<evidence type="ECO:0000256" key="3">
    <source>
        <dbReference type="ARBA" id="ARBA00009528"/>
    </source>
</evidence>
<dbReference type="PROSITE" id="PS00631">
    <property type="entry name" value="CYTOSOL_AP"/>
    <property type="match status" value="1"/>
</dbReference>
<dbReference type="Gene3D" id="3.40.630.10">
    <property type="entry name" value="Zn peptidases"/>
    <property type="match status" value="1"/>
</dbReference>
<dbReference type="EC" id="3.4.11.1" evidence="8"/>
<dbReference type="Pfam" id="PF00883">
    <property type="entry name" value="Peptidase_M17"/>
    <property type="match status" value="1"/>
</dbReference>
<evidence type="ECO:0000256" key="1">
    <source>
        <dbReference type="ARBA" id="ARBA00000135"/>
    </source>
</evidence>
<comment type="caution">
    <text evidence="10">The sequence shown here is derived from an EMBL/GenBank/DDBJ whole genome shotgun (WGS) entry which is preliminary data.</text>
</comment>
<evidence type="ECO:0000256" key="6">
    <source>
        <dbReference type="ARBA" id="ARBA00022801"/>
    </source>
</evidence>
<dbReference type="GO" id="GO:0070006">
    <property type="term" value="F:metalloaminopeptidase activity"/>
    <property type="evidence" value="ECO:0007669"/>
    <property type="project" value="InterPro"/>
</dbReference>
<evidence type="ECO:0000256" key="2">
    <source>
        <dbReference type="ARBA" id="ARBA00000967"/>
    </source>
</evidence>
<feature type="binding site" evidence="8">
    <location>
        <position position="343"/>
    </location>
    <ligand>
        <name>Mn(2+)</name>
        <dbReference type="ChEBI" id="CHEBI:29035"/>
        <label>1</label>
    </ligand>
</feature>
<evidence type="ECO:0000256" key="4">
    <source>
        <dbReference type="ARBA" id="ARBA00022438"/>
    </source>
</evidence>
<feature type="active site" evidence="8">
    <location>
        <position position="273"/>
    </location>
</feature>
<dbReference type="PANTHER" id="PTHR11963">
    <property type="entry name" value="LEUCINE AMINOPEPTIDASE-RELATED"/>
    <property type="match status" value="1"/>
</dbReference>
<dbReference type="InterPro" id="IPR043472">
    <property type="entry name" value="Macro_dom-like"/>
</dbReference>
<dbReference type="EC" id="3.4.11.10" evidence="8"/>
<comment type="catalytic activity">
    <reaction evidence="2 8">
        <text>Release of an N-terminal amino acid, preferentially leucine, but not glutamic or aspartic acids.</text>
        <dbReference type="EC" id="3.4.11.10"/>
    </reaction>
</comment>
<keyword evidence="5 8" id="KW-0645">Protease</keyword>
<dbReference type="GO" id="GO:0005737">
    <property type="term" value="C:cytoplasm"/>
    <property type="evidence" value="ECO:0007669"/>
    <property type="project" value="UniProtKB-SubCell"/>
</dbReference>
<comment type="subcellular location">
    <subcellularLocation>
        <location evidence="8">Cytoplasm</location>
    </subcellularLocation>
</comment>
<feature type="binding site" evidence="8">
    <location>
        <position position="266"/>
    </location>
    <ligand>
        <name>Mn(2+)</name>
        <dbReference type="ChEBI" id="CHEBI:29035"/>
        <label>2</label>
    </ligand>
</feature>
<dbReference type="Gene3D" id="3.40.220.10">
    <property type="entry name" value="Leucine Aminopeptidase, subunit E, domain 1"/>
    <property type="match status" value="1"/>
</dbReference>
<keyword evidence="4 8" id="KW-0031">Aminopeptidase</keyword>
<dbReference type="GO" id="GO:0030145">
    <property type="term" value="F:manganese ion binding"/>
    <property type="evidence" value="ECO:0007669"/>
    <property type="project" value="UniProtKB-UniRule"/>
</dbReference>
<dbReference type="NCBIfam" id="NF002073">
    <property type="entry name" value="PRK00913.1-2"/>
    <property type="match status" value="1"/>
</dbReference>
<evidence type="ECO:0000313" key="11">
    <source>
        <dbReference type="Proteomes" id="UP000636888"/>
    </source>
</evidence>
<dbReference type="NCBIfam" id="NF002077">
    <property type="entry name" value="PRK00913.2-4"/>
    <property type="match status" value="1"/>
</dbReference>
<dbReference type="SUPFAM" id="SSF53187">
    <property type="entry name" value="Zn-dependent exopeptidases"/>
    <property type="match status" value="1"/>
</dbReference>
<keyword evidence="8" id="KW-0479">Metal-binding</keyword>
<dbReference type="HAMAP" id="MF_00181">
    <property type="entry name" value="Cytosol_peptidase_M17"/>
    <property type="match status" value="1"/>
</dbReference>
<comment type="catalytic activity">
    <reaction evidence="1 8">
        <text>Release of an N-terminal amino acid, Xaa-|-Yaa-, in which Xaa is preferably Leu, but may be other amino acids including Pro although not Arg or Lys, and Yaa may be Pro. Amino acid amides and methyl esters are also readily hydrolyzed, but rates on arylamides are exceedingly low.</text>
        <dbReference type="EC" id="3.4.11.1"/>
    </reaction>
</comment>
<protein>
    <recommendedName>
        <fullName evidence="8">Probable cytosol aminopeptidase</fullName>
        <ecNumber evidence="8">3.4.11.1</ecNumber>
    </recommendedName>
    <alternativeName>
        <fullName evidence="8">Leucine aminopeptidase</fullName>
        <shortName evidence="8">LAP</shortName>
        <ecNumber evidence="8">3.4.11.10</ecNumber>
    </alternativeName>
    <alternativeName>
        <fullName evidence="8">Leucyl aminopeptidase</fullName>
    </alternativeName>
</protein>